<gene>
    <name evidence="1" type="ORF">J5X75_03370</name>
</gene>
<comment type="caution">
    <text evidence="1">The sequence shown here is derived from an EMBL/GenBank/DDBJ whole genome shotgun (WGS) entry which is preliminary data.</text>
</comment>
<protein>
    <submittedName>
        <fullName evidence="1">Uncharacterized protein</fullName>
    </submittedName>
</protein>
<dbReference type="EMBL" id="JAGFNS010000002">
    <property type="protein sequence ID" value="MBO3736556.1"/>
    <property type="molecule type" value="Genomic_DNA"/>
</dbReference>
<dbReference type="Proteomes" id="UP000679690">
    <property type="component" value="Unassembled WGS sequence"/>
</dbReference>
<accession>A0ABS3UDN4</accession>
<evidence type="ECO:0000313" key="2">
    <source>
        <dbReference type="Proteomes" id="UP000679690"/>
    </source>
</evidence>
<evidence type="ECO:0000313" key="1">
    <source>
        <dbReference type="EMBL" id="MBO3736556.1"/>
    </source>
</evidence>
<name>A0ABS3UDN4_9ACTN</name>
<reference evidence="1 2" key="1">
    <citation type="submission" date="2021-03" db="EMBL/GenBank/DDBJ databases">
        <title>Actinoplanes flavus sp. nov., a novel actinomycete isolated from Coconut Palm rhizosphere soil.</title>
        <authorList>
            <person name="Luo X."/>
        </authorList>
    </citation>
    <scope>NUCLEOTIDE SEQUENCE [LARGE SCALE GENOMIC DNA]</scope>
    <source>
        <strain evidence="1 2">NEAU-H7</strain>
    </source>
</reference>
<proteinExistence type="predicted"/>
<organism evidence="1 2">
    <name type="scientific">Actinoplanes flavus</name>
    <dbReference type="NCBI Taxonomy" id="2820290"/>
    <lineage>
        <taxon>Bacteria</taxon>
        <taxon>Bacillati</taxon>
        <taxon>Actinomycetota</taxon>
        <taxon>Actinomycetes</taxon>
        <taxon>Micromonosporales</taxon>
        <taxon>Micromonosporaceae</taxon>
        <taxon>Actinoplanes</taxon>
    </lineage>
</organism>
<sequence length="74" mass="8009">MLAKRDDIELAVPSETEYDCGGAAADAETGEYRIIVPPEPPDFGPAAARAFLRMLVRAHRKHAGESAEAVLEEE</sequence>
<keyword evidence="2" id="KW-1185">Reference proteome</keyword>
<dbReference type="RefSeq" id="WP_208465772.1">
    <property type="nucleotide sequence ID" value="NZ_JAGFNS010000002.1"/>
</dbReference>